<feature type="modified residue" description="3-oxoalanine (Ser)" evidence="3">
    <location>
        <position position="52"/>
    </location>
</feature>
<evidence type="ECO:0000256" key="3">
    <source>
        <dbReference type="PIRSR" id="PIRSR600917-52"/>
    </source>
</evidence>
<dbReference type="KEGG" id="srub:C2R22_15445"/>
<comment type="PTM">
    <text evidence="3">The conversion to 3-oxoalanine (also known as C-formylglycine, FGly), of a serine or cysteine residue in prokaryotes and of a cysteine residue in eukaryotes, is critical for catalytic activity.</text>
</comment>
<dbReference type="AlphaFoldDB" id="A0A2I8VLR4"/>
<evidence type="ECO:0000313" key="5">
    <source>
        <dbReference type="EMBL" id="AUV82861.1"/>
    </source>
</evidence>
<dbReference type="EMBL" id="CP026309">
    <property type="protein sequence ID" value="AUV82861.1"/>
    <property type="molecule type" value="Genomic_DNA"/>
</dbReference>
<dbReference type="Proteomes" id="UP000236584">
    <property type="component" value="Chromosome"/>
</dbReference>
<dbReference type="SUPFAM" id="SSF53649">
    <property type="entry name" value="Alkaline phosphatase-like"/>
    <property type="match status" value="1"/>
</dbReference>
<dbReference type="InterPro" id="IPR050738">
    <property type="entry name" value="Sulfatase"/>
</dbReference>
<dbReference type="InterPro" id="IPR000917">
    <property type="entry name" value="Sulfatase_N"/>
</dbReference>
<evidence type="ECO:0000256" key="2">
    <source>
        <dbReference type="ARBA" id="ARBA00022801"/>
    </source>
</evidence>
<dbReference type="InterPro" id="IPR017850">
    <property type="entry name" value="Alkaline_phosphatase_core_sf"/>
</dbReference>
<accession>A0A2I8VLR4</accession>
<dbReference type="PANTHER" id="PTHR42693:SF53">
    <property type="entry name" value="ENDO-4-O-SULFATASE"/>
    <property type="match status" value="1"/>
</dbReference>
<evidence type="ECO:0000259" key="4">
    <source>
        <dbReference type="Pfam" id="PF00884"/>
    </source>
</evidence>
<dbReference type="RefSeq" id="WP_103426550.1">
    <property type="nucleotide sequence ID" value="NZ_CP026309.1"/>
</dbReference>
<evidence type="ECO:0000256" key="1">
    <source>
        <dbReference type="ARBA" id="ARBA00008779"/>
    </source>
</evidence>
<comment type="similarity">
    <text evidence="1">Belongs to the sulfatase family.</text>
</comment>
<proteinExistence type="inferred from homology"/>
<organism evidence="5 6">
    <name type="scientific">Salinigranum rubrum</name>
    <dbReference type="NCBI Taxonomy" id="755307"/>
    <lineage>
        <taxon>Archaea</taxon>
        <taxon>Methanobacteriati</taxon>
        <taxon>Methanobacteriota</taxon>
        <taxon>Stenosarchaea group</taxon>
        <taxon>Halobacteria</taxon>
        <taxon>Halobacteriales</taxon>
        <taxon>Haloferacaceae</taxon>
        <taxon>Salinigranum</taxon>
    </lineage>
</organism>
<keyword evidence="2" id="KW-0378">Hydrolase</keyword>
<feature type="domain" description="Sulfatase N-terminal" evidence="4">
    <location>
        <begin position="4"/>
        <end position="334"/>
    </location>
</feature>
<dbReference type="Pfam" id="PF00884">
    <property type="entry name" value="Sulfatase"/>
    <property type="match status" value="1"/>
</dbReference>
<protein>
    <submittedName>
        <fullName evidence="5">Sulfatase</fullName>
    </submittedName>
</protein>
<dbReference type="OrthoDB" id="3164at2157"/>
<sequence length="463" mass="51500">MPQPNVVWITVDSIRADHTSVCGYGRETTPNLETIAADGVSFSHCHSQGIWSCESAASILTGTLPSFHGVGGPNEVLPDSIRTVPELLSDVGYRTVGLSANPWFSPARKLDRGFDEFVYLNKSNVLAAGVPTVLRFLAGIGSHSAGLTRRIPAHRSEYLVYELAKQKLTGFENAEDPFFLYVHTQGAHTPYFPPKPYLDRFTDGLEMSPKAAREFVYDAHQNLYREIAAGLDYTPDQWRAFGAMYDALIAYLDDQLWSLFSHLQSLDLGETIFVVTADHGDLLGEVGLLSHKVALHDGLTNVPLVIHGWDDISQQAENLVQHIDVIRTLVAAAGGDTTGLHGVDLRTETRDVVFSQRSDAYYWKTMNEVLEYNPEFDASAYHAGTATSVRSREFKLVAGDDTECLYRLPDEELDRSADYPSERDELRGRIADELRRVGDTQYTGERAAITRDVQEHLDNLGYL</sequence>
<reference evidence="5 6" key="1">
    <citation type="submission" date="2018-01" db="EMBL/GenBank/DDBJ databases">
        <title>Complete genome sequence of Salinigranum rubrum GX10T, an extremely halophilic archaeon isolated from a marine solar saltern.</title>
        <authorList>
            <person name="Han S."/>
        </authorList>
    </citation>
    <scope>NUCLEOTIDE SEQUENCE [LARGE SCALE GENOMIC DNA]</scope>
    <source>
        <strain evidence="5 6">GX10</strain>
    </source>
</reference>
<dbReference type="PANTHER" id="PTHR42693">
    <property type="entry name" value="ARYLSULFATASE FAMILY MEMBER"/>
    <property type="match status" value="1"/>
</dbReference>
<name>A0A2I8VLR4_9EURY</name>
<dbReference type="GeneID" id="35593515"/>
<dbReference type="Gene3D" id="3.40.720.10">
    <property type="entry name" value="Alkaline Phosphatase, subunit A"/>
    <property type="match status" value="1"/>
</dbReference>
<gene>
    <name evidence="5" type="ORF">C2R22_15445</name>
</gene>
<evidence type="ECO:0000313" key="6">
    <source>
        <dbReference type="Proteomes" id="UP000236584"/>
    </source>
</evidence>
<keyword evidence="6" id="KW-1185">Reference proteome</keyword>
<dbReference type="GO" id="GO:0004065">
    <property type="term" value="F:arylsulfatase activity"/>
    <property type="evidence" value="ECO:0007669"/>
    <property type="project" value="TreeGrafter"/>
</dbReference>
<dbReference type="CDD" id="cd16148">
    <property type="entry name" value="sulfatase_like"/>
    <property type="match status" value="1"/>
</dbReference>